<keyword evidence="1" id="KW-0732">Signal</keyword>
<accession>A0ABR1KN61</accession>
<dbReference type="Proteomes" id="UP001363622">
    <property type="component" value="Unassembled WGS sequence"/>
</dbReference>
<evidence type="ECO:0000313" key="3">
    <source>
        <dbReference type="Proteomes" id="UP001363622"/>
    </source>
</evidence>
<name>A0ABR1KN61_9PEZI</name>
<gene>
    <name evidence="2" type="ORF">IWZ03DRAFT_377864</name>
</gene>
<dbReference type="EMBL" id="JBBPHU010000006">
    <property type="protein sequence ID" value="KAK7516360.1"/>
    <property type="molecule type" value="Genomic_DNA"/>
</dbReference>
<reference evidence="2 3" key="1">
    <citation type="submission" date="2024-04" db="EMBL/GenBank/DDBJ databases">
        <title>Phyllosticta paracitricarpa is synonymous to the EU quarantine fungus P. citricarpa based on phylogenomic analyses.</title>
        <authorList>
            <consortium name="Lawrence Berkeley National Laboratory"/>
            <person name="Van Ingen-Buijs V.A."/>
            <person name="Van Westerhoven A.C."/>
            <person name="Haridas S."/>
            <person name="Skiadas P."/>
            <person name="Martin F."/>
            <person name="Groenewald J.Z."/>
            <person name="Crous P.W."/>
            <person name="Seidl M.F."/>
        </authorList>
    </citation>
    <scope>NUCLEOTIDE SEQUENCE [LARGE SCALE GENOMIC DNA]</scope>
    <source>
        <strain evidence="2 3">CBS 123371</strain>
    </source>
</reference>
<evidence type="ECO:0000256" key="1">
    <source>
        <dbReference type="SAM" id="SignalP"/>
    </source>
</evidence>
<evidence type="ECO:0008006" key="4">
    <source>
        <dbReference type="Google" id="ProtNLM"/>
    </source>
</evidence>
<organism evidence="2 3">
    <name type="scientific">Phyllosticta citriasiana</name>
    <dbReference type="NCBI Taxonomy" id="595635"/>
    <lineage>
        <taxon>Eukaryota</taxon>
        <taxon>Fungi</taxon>
        <taxon>Dikarya</taxon>
        <taxon>Ascomycota</taxon>
        <taxon>Pezizomycotina</taxon>
        <taxon>Dothideomycetes</taxon>
        <taxon>Dothideomycetes incertae sedis</taxon>
        <taxon>Botryosphaeriales</taxon>
        <taxon>Phyllostictaceae</taxon>
        <taxon>Phyllosticta</taxon>
    </lineage>
</organism>
<protein>
    <recommendedName>
        <fullName evidence="4">Secreted protein</fullName>
    </recommendedName>
</protein>
<sequence length="82" mass="9307">MLQVFFFFSLFFFPFSLAFRVESFQSEISFLSSVAWHCSTLKSRDKQGKRDGRAYSIVSGSHVWRDASGQAVVVVVESKQSS</sequence>
<feature type="chain" id="PRO_5047010724" description="Secreted protein" evidence="1">
    <location>
        <begin position="19"/>
        <end position="82"/>
    </location>
</feature>
<evidence type="ECO:0000313" key="2">
    <source>
        <dbReference type="EMBL" id="KAK7516360.1"/>
    </source>
</evidence>
<proteinExistence type="predicted"/>
<keyword evidence="3" id="KW-1185">Reference proteome</keyword>
<feature type="signal peptide" evidence="1">
    <location>
        <begin position="1"/>
        <end position="18"/>
    </location>
</feature>
<comment type="caution">
    <text evidence="2">The sequence shown here is derived from an EMBL/GenBank/DDBJ whole genome shotgun (WGS) entry which is preliminary data.</text>
</comment>